<evidence type="ECO:0000256" key="10">
    <source>
        <dbReference type="ARBA" id="ARBA00023054"/>
    </source>
</evidence>
<dbReference type="InterPro" id="IPR017907">
    <property type="entry name" value="Znf_RING_CS"/>
</dbReference>
<evidence type="ECO:0000313" key="19">
    <source>
        <dbReference type="Proteomes" id="UP000515161"/>
    </source>
</evidence>
<dbReference type="PROSITE" id="PS00518">
    <property type="entry name" value="ZF_RING_1"/>
    <property type="match status" value="1"/>
</dbReference>
<dbReference type="SMART" id="SM00184">
    <property type="entry name" value="RING"/>
    <property type="match status" value="1"/>
</dbReference>
<dbReference type="InParanoid" id="A0A6P8W008"/>
<dbReference type="Proteomes" id="UP000515161">
    <property type="component" value="Unplaced"/>
</dbReference>
<dbReference type="Gene3D" id="3.30.40.10">
    <property type="entry name" value="Zinc/RING finger domain, C3HC4 (zinc finger)"/>
    <property type="match status" value="1"/>
</dbReference>
<dbReference type="GeneID" id="117552028"/>
<evidence type="ECO:0000256" key="5">
    <source>
        <dbReference type="ARBA" id="ARBA00022723"/>
    </source>
</evidence>
<evidence type="ECO:0000256" key="6">
    <source>
        <dbReference type="ARBA" id="ARBA00022771"/>
    </source>
</evidence>
<evidence type="ECO:0000256" key="16">
    <source>
        <dbReference type="ARBA" id="ARBA00080454"/>
    </source>
</evidence>
<evidence type="ECO:0000313" key="20">
    <source>
        <dbReference type="RefSeq" id="XP_034081102.1"/>
    </source>
</evidence>
<keyword evidence="8" id="KW-0832">Ubl conjugation</keyword>
<comment type="function">
    <text evidence="13">Transcriptional repressor. May modulate the levels of histone H3K4Me3 by activating KDM5D histone demethylase. Component of a Polycomb group (PcG) multiprotein PRC1-like complex, a complex class required to maintain the transcriptionally repressive state of many genes, including Hox genes, throughout development. PcG PRC1 complex acts via chromatin remodeling and modification of histones; it mediates monoubiquitination of histone H2A 'Lys-119', rendering chromatin heritably changed in its expressibility. Within the PRC1-like complex, regulates RNF2 ubiquitin ligase activity.</text>
</comment>
<evidence type="ECO:0000256" key="9">
    <source>
        <dbReference type="ARBA" id="ARBA00023015"/>
    </source>
</evidence>
<protein>
    <recommendedName>
        <fullName evidence="15">Polycomb group RING finger protein 6</fullName>
    </recommendedName>
    <alternativeName>
        <fullName evidence="16">RING finger protein 134</fullName>
    </alternativeName>
</protein>
<dbReference type="CDD" id="cd16738">
    <property type="entry name" value="RING-HC_PCGF6"/>
    <property type="match status" value="1"/>
</dbReference>
<evidence type="ECO:0000256" key="15">
    <source>
        <dbReference type="ARBA" id="ARBA00072770"/>
    </source>
</evidence>
<evidence type="ECO:0000256" key="7">
    <source>
        <dbReference type="ARBA" id="ARBA00022833"/>
    </source>
</evidence>
<dbReference type="InterPro" id="IPR046979">
    <property type="entry name" value="PCGF6_RAWUL"/>
</dbReference>
<keyword evidence="19" id="KW-1185">Reference proteome</keyword>
<keyword evidence="7" id="KW-0862">Zinc</keyword>
<comment type="subcellular location">
    <subcellularLocation>
        <location evidence="1">Nucleus</location>
    </subcellularLocation>
</comment>
<evidence type="ECO:0000256" key="13">
    <source>
        <dbReference type="ARBA" id="ARBA00054318"/>
    </source>
</evidence>
<dbReference type="InterPro" id="IPR038037">
    <property type="entry name" value="PCGF6_RING-HC"/>
</dbReference>
<dbReference type="FunFam" id="3.30.40.10:FF:000033">
    <property type="entry name" value="Polycomb group RING finger protein 3"/>
    <property type="match status" value="1"/>
</dbReference>
<dbReference type="KEGG" id="gacu:117552028"/>
<evidence type="ECO:0000256" key="17">
    <source>
        <dbReference type="PROSITE-ProRule" id="PRU00175"/>
    </source>
</evidence>
<feature type="domain" description="RING-type" evidence="18">
    <location>
        <begin position="82"/>
        <end position="121"/>
    </location>
</feature>
<proteinExistence type="predicted"/>
<keyword evidence="5" id="KW-0479">Metal-binding</keyword>
<dbReference type="GO" id="GO:0045892">
    <property type="term" value="P:negative regulation of DNA-templated transcription"/>
    <property type="evidence" value="ECO:0007669"/>
    <property type="project" value="UniProtKB-ARBA"/>
</dbReference>
<dbReference type="InterPro" id="IPR051507">
    <property type="entry name" value="PcG_RING_finger"/>
</dbReference>
<evidence type="ECO:0000256" key="2">
    <source>
        <dbReference type="ARBA" id="ARBA00022491"/>
    </source>
</evidence>
<keyword evidence="12" id="KW-0539">Nucleus</keyword>
<dbReference type="PROSITE" id="PS50089">
    <property type="entry name" value="ZF_RING_2"/>
    <property type="match status" value="1"/>
</dbReference>
<evidence type="ECO:0000256" key="14">
    <source>
        <dbReference type="ARBA" id="ARBA00062275"/>
    </source>
</evidence>
<dbReference type="GO" id="GO:0031519">
    <property type="term" value="C:PcG protein complex"/>
    <property type="evidence" value="ECO:0007669"/>
    <property type="project" value="UniProtKB-ARBA"/>
</dbReference>
<organism evidence="19 20">
    <name type="scientific">Gymnodraco acuticeps</name>
    <name type="common">Antarctic dragonfish</name>
    <dbReference type="NCBI Taxonomy" id="8218"/>
    <lineage>
        <taxon>Eukaryota</taxon>
        <taxon>Metazoa</taxon>
        <taxon>Chordata</taxon>
        <taxon>Craniata</taxon>
        <taxon>Vertebrata</taxon>
        <taxon>Euteleostomi</taxon>
        <taxon>Actinopterygii</taxon>
        <taxon>Neopterygii</taxon>
        <taxon>Teleostei</taxon>
        <taxon>Neoteleostei</taxon>
        <taxon>Acanthomorphata</taxon>
        <taxon>Eupercaria</taxon>
        <taxon>Perciformes</taxon>
        <taxon>Notothenioidei</taxon>
        <taxon>Bathydraconidae</taxon>
        <taxon>Gymnodraco</taxon>
    </lineage>
</organism>
<dbReference type="FunFam" id="3.10.20.90:FF:000193">
    <property type="entry name" value="Polycomb group RING finger protein 6"/>
    <property type="match status" value="1"/>
</dbReference>
<sequence>MHLKVVCNPPKNREKKKKNIHGTTRHMAATFPSASFISPVQQCRKQLLRMLPHLSHEGTTNDSKDKEEPNRPLSEFYPYIRCALCSYFLIDATTIIECLHTFCKSCIMKHFFYSNRCPTCSTVVHQTQPTYNIRPDRKLQDIVYKMVPFLEESERKQMCQFYKERGLDVPNTVVISPPGPVVIKRQKKENIPPSVFTIPPELDVSLLLEFVGAEEGIANYKPLENRYVLVSGEPTVRQVEIFIRRMMELSSACQVEVVCGNHLLDHSQSLKDIQSLVGEEALQDGLLVLHFGLVLPSQP</sequence>
<dbReference type="InterPro" id="IPR001841">
    <property type="entry name" value="Znf_RING"/>
</dbReference>
<dbReference type="Gene3D" id="3.10.20.90">
    <property type="entry name" value="Phosphatidylinositol 3-kinase Catalytic Subunit, Chain A, domain 1"/>
    <property type="match status" value="1"/>
</dbReference>
<evidence type="ECO:0000256" key="3">
    <source>
        <dbReference type="ARBA" id="ARBA00022499"/>
    </source>
</evidence>
<name>A0A6P8W008_GYMAC</name>
<evidence type="ECO:0000256" key="4">
    <source>
        <dbReference type="ARBA" id="ARBA00022553"/>
    </source>
</evidence>
<keyword evidence="6 17" id="KW-0863">Zinc-finger</keyword>
<dbReference type="Pfam" id="PF13923">
    <property type="entry name" value="zf-C3HC4_2"/>
    <property type="match status" value="1"/>
</dbReference>
<dbReference type="CDD" id="cd17085">
    <property type="entry name" value="RAWUL_PCGF6"/>
    <property type="match status" value="1"/>
</dbReference>
<gene>
    <name evidence="20" type="primary">LOC117552028</name>
</gene>
<dbReference type="RefSeq" id="XP_034081102.1">
    <property type="nucleotide sequence ID" value="XM_034225211.1"/>
</dbReference>
<dbReference type="AlphaFoldDB" id="A0A6P8W008"/>
<keyword evidence="3" id="KW-1017">Isopeptide bond</keyword>
<reference evidence="20" key="1">
    <citation type="submission" date="2025-08" db="UniProtKB">
        <authorList>
            <consortium name="RefSeq"/>
        </authorList>
    </citation>
    <scope>IDENTIFICATION</scope>
</reference>
<evidence type="ECO:0000256" key="12">
    <source>
        <dbReference type="ARBA" id="ARBA00023242"/>
    </source>
</evidence>
<dbReference type="GO" id="GO:0008270">
    <property type="term" value="F:zinc ion binding"/>
    <property type="evidence" value="ECO:0007669"/>
    <property type="project" value="UniProtKB-KW"/>
</dbReference>
<comment type="subunit">
    <text evidence="14">Component of a PRC1-like complex. Interacts with BMI1/PCGF4, RING1 and RNF2. Interacts with KDM5D. Interacts with CBX4, CBX6, CBX7 and CBX8.</text>
</comment>
<evidence type="ECO:0000259" key="18">
    <source>
        <dbReference type="PROSITE" id="PS50089"/>
    </source>
</evidence>
<keyword evidence="9" id="KW-0805">Transcription regulation</keyword>
<dbReference type="PANTHER" id="PTHR45893">
    <property type="entry name" value="POLYCOMB GROUP RING FINGER PROTEIN"/>
    <property type="match status" value="1"/>
</dbReference>
<accession>A0A6P8W008</accession>
<dbReference type="OrthoDB" id="1305878at2759"/>
<keyword evidence="10" id="KW-0175">Coiled coil</keyword>
<keyword evidence="4" id="KW-0597">Phosphoprotein</keyword>
<dbReference type="InterPro" id="IPR013083">
    <property type="entry name" value="Znf_RING/FYVE/PHD"/>
</dbReference>
<dbReference type="FunCoup" id="A0A6P8W008">
    <property type="interactions" value="177"/>
</dbReference>
<evidence type="ECO:0000256" key="11">
    <source>
        <dbReference type="ARBA" id="ARBA00023163"/>
    </source>
</evidence>
<keyword evidence="2" id="KW-0678">Repressor</keyword>
<evidence type="ECO:0000256" key="8">
    <source>
        <dbReference type="ARBA" id="ARBA00022843"/>
    </source>
</evidence>
<keyword evidence="11" id="KW-0804">Transcription</keyword>
<evidence type="ECO:0000256" key="1">
    <source>
        <dbReference type="ARBA" id="ARBA00004123"/>
    </source>
</evidence>
<dbReference type="SUPFAM" id="SSF57850">
    <property type="entry name" value="RING/U-box"/>
    <property type="match status" value="1"/>
</dbReference>